<dbReference type="InterPro" id="IPR026021">
    <property type="entry name" value="YdjA-like"/>
</dbReference>
<dbReference type="Gene3D" id="3.40.109.10">
    <property type="entry name" value="NADH Oxidase"/>
    <property type="match status" value="1"/>
</dbReference>
<dbReference type="InterPro" id="IPR000415">
    <property type="entry name" value="Nitroreductase-like"/>
</dbReference>
<keyword evidence="7" id="KW-0520">NAD</keyword>
<dbReference type="InterPro" id="IPR029479">
    <property type="entry name" value="Nitroreductase"/>
</dbReference>
<dbReference type="Proteomes" id="UP000831880">
    <property type="component" value="Chromosome"/>
</dbReference>
<evidence type="ECO:0000256" key="6">
    <source>
        <dbReference type="ARBA" id="ARBA00023002"/>
    </source>
</evidence>
<dbReference type="PANTHER" id="PTHR43821">
    <property type="entry name" value="NAD(P)H NITROREDUCTASE YDJA-RELATED"/>
    <property type="match status" value="1"/>
</dbReference>
<sequence>MQLIEAIENRRSIHDFKRVLVDEAVMKEIFRLASWAPNHRLKQPWEVMMFQNDGVRDYADLVIESYLREGFAEGYDSAKTDKMMQGIIQFLIDIPHHALIYMERDSDFHKFEEDYASVCAFIQNAQLAAWEKGIGVLWTTSPYIHDVDFIEGIGLNPELHKVAGVLQMGYPARVPKPKPRSPVDITFRNDSFNKKSDAR</sequence>
<evidence type="ECO:0000256" key="4">
    <source>
        <dbReference type="ARBA" id="ARBA00022643"/>
    </source>
</evidence>
<evidence type="ECO:0000256" key="2">
    <source>
        <dbReference type="ARBA" id="ARBA00007118"/>
    </source>
</evidence>
<dbReference type="Pfam" id="PF00881">
    <property type="entry name" value="Nitroreductase"/>
    <property type="match status" value="1"/>
</dbReference>
<evidence type="ECO:0000256" key="3">
    <source>
        <dbReference type="ARBA" id="ARBA00022630"/>
    </source>
</evidence>
<evidence type="ECO:0000256" key="8">
    <source>
        <dbReference type="SAM" id="MobiDB-lite"/>
    </source>
</evidence>
<dbReference type="PANTHER" id="PTHR43821:SF1">
    <property type="entry name" value="NAD(P)H NITROREDUCTASE YDJA-RELATED"/>
    <property type="match status" value="1"/>
</dbReference>
<evidence type="ECO:0000313" key="11">
    <source>
        <dbReference type="Proteomes" id="UP000831880"/>
    </source>
</evidence>
<dbReference type="SUPFAM" id="SSF55469">
    <property type="entry name" value="FMN-dependent nitroreductase-like"/>
    <property type="match status" value="1"/>
</dbReference>
<keyword evidence="4" id="KW-0288">FMN</keyword>
<dbReference type="RefSeq" id="WP_244753990.1">
    <property type="nucleotide sequence ID" value="NZ_CP095074.1"/>
</dbReference>
<keyword evidence="6" id="KW-0560">Oxidoreductase</keyword>
<evidence type="ECO:0000256" key="1">
    <source>
        <dbReference type="ARBA" id="ARBA00001917"/>
    </source>
</evidence>
<keyword evidence="3" id="KW-0285">Flavoprotein</keyword>
<organism evidence="10 11">
    <name type="scientific">Halobacillus shinanisalinarum</name>
    <dbReference type="NCBI Taxonomy" id="2932258"/>
    <lineage>
        <taxon>Bacteria</taxon>
        <taxon>Bacillati</taxon>
        <taxon>Bacillota</taxon>
        <taxon>Bacilli</taxon>
        <taxon>Bacillales</taxon>
        <taxon>Bacillaceae</taxon>
        <taxon>Halobacillus</taxon>
    </lineage>
</organism>
<evidence type="ECO:0000259" key="9">
    <source>
        <dbReference type="Pfam" id="PF00881"/>
    </source>
</evidence>
<evidence type="ECO:0000256" key="5">
    <source>
        <dbReference type="ARBA" id="ARBA00022857"/>
    </source>
</evidence>
<accession>A0ABY4H1Q5</accession>
<name>A0ABY4H1Q5_9BACI</name>
<evidence type="ECO:0000256" key="7">
    <source>
        <dbReference type="ARBA" id="ARBA00023027"/>
    </source>
</evidence>
<dbReference type="CDD" id="cd02135">
    <property type="entry name" value="YdjA-like"/>
    <property type="match status" value="1"/>
</dbReference>
<keyword evidence="11" id="KW-1185">Reference proteome</keyword>
<feature type="domain" description="Nitroreductase" evidence="9">
    <location>
        <begin position="7"/>
        <end position="170"/>
    </location>
</feature>
<comment type="cofactor">
    <cofactor evidence="1">
        <name>FMN</name>
        <dbReference type="ChEBI" id="CHEBI:58210"/>
    </cofactor>
</comment>
<reference evidence="10 11" key="1">
    <citation type="submission" date="2022-04" db="EMBL/GenBank/DDBJ databases">
        <title>Halobacillus sp. isolated from saltern.</title>
        <authorList>
            <person name="Won M."/>
            <person name="Lee C.-M."/>
            <person name="Woen H.-Y."/>
            <person name="Kwon S.-W."/>
        </authorList>
    </citation>
    <scope>NUCLEOTIDE SEQUENCE [LARGE SCALE GENOMIC DNA]</scope>
    <source>
        <strain evidence="10 11">SSTM10-2</strain>
    </source>
</reference>
<evidence type="ECO:0000313" key="10">
    <source>
        <dbReference type="EMBL" id="UOQ94328.1"/>
    </source>
</evidence>
<dbReference type="EMBL" id="CP095074">
    <property type="protein sequence ID" value="UOQ94328.1"/>
    <property type="molecule type" value="Genomic_DNA"/>
</dbReference>
<protein>
    <submittedName>
        <fullName evidence="10">Nitroreductase</fullName>
    </submittedName>
</protein>
<dbReference type="InterPro" id="IPR052530">
    <property type="entry name" value="NAD(P)H_nitroreductase"/>
</dbReference>
<feature type="region of interest" description="Disordered" evidence="8">
    <location>
        <begin position="173"/>
        <end position="199"/>
    </location>
</feature>
<comment type="similarity">
    <text evidence="2">Belongs to the nitroreductase family.</text>
</comment>
<proteinExistence type="inferred from homology"/>
<gene>
    <name evidence="10" type="ORF">MUO14_05040</name>
</gene>
<keyword evidence="5" id="KW-0521">NADP</keyword>